<reference evidence="2 3" key="1">
    <citation type="journal article" date="2022" name="Nat. Plants">
        <title>Genomes of leafy and leafless Platanthera orchids illuminate the evolution of mycoheterotrophy.</title>
        <authorList>
            <person name="Li M.H."/>
            <person name="Liu K.W."/>
            <person name="Li Z."/>
            <person name="Lu H.C."/>
            <person name="Ye Q.L."/>
            <person name="Zhang D."/>
            <person name="Wang J.Y."/>
            <person name="Li Y.F."/>
            <person name="Zhong Z.M."/>
            <person name="Liu X."/>
            <person name="Yu X."/>
            <person name="Liu D.K."/>
            <person name="Tu X.D."/>
            <person name="Liu B."/>
            <person name="Hao Y."/>
            <person name="Liao X.Y."/>
            <person name="Jiang Y.T."/>
            <person name="Sun W.H."/>
            <person name="Chen J."/>
            <person name="Chen Y.Q."/>
            <person name="Ai Y."/>
            <person name="Zhai J.W."/>
            <person name="Wu S.S."/>
            <person name="Zhou Z."/>
            <person name="Hsiao Y.Y."/>
            <person name="Wu W.L."/>
            <person name="Chen Y.Y."/>
            <person name="Lin Y.F."/>
            <person name="Hsu J.L."/>
            <person name="Li C.Y."/>
            <person name="Wang Z.W."/>
            <person name="Zhao X."/>
            <person name="Zhong W.Y."/>
            <person name="Ma X.K."/>
            <person name="Ma L."/>
            <person name="Huang J."/>
            <person name="Chen G.Z."/>
            <person name="Huang M.Z."/>
            <person name="Huang L."/>
            <person name="Peng D.H."/>
            <person name="Luo Y.B."/>
            <person name="Zou S.Q."/>
            <person name="Chen S.P."/>
            <person name="Lan S."/>
            <person name="Tsai W.C."/>
            <person name="Van de Peer Y."/>
            <person name="Liu Z.J."/>
        </authorList>
    </citation>
    <scope>NUCLEOTIDE SEQUENCE [LARGE SCALE GENOMIC DNA]</scope>
    <source>
        <strain evidence="2">Lor287</strain>
    </source>
</reference>
<evidence type="ECO:0000256" key="1">
    <source>
        <dbReference type="SAM" id="MobiDB-lite"/>
    </source>
</evidence>
<feature type="region of interest" description="Disordered" evidence="1">
    <location>
        <begin position="1"/>
        <end position="20"/>
    </location>
</feature>
<dbReference type="Proteomes" id="UP001418222">
    <property type="component" value="Unassembled WGS sequence"/>
</dbReference>
<dbReference type="PANTHER" id="PTHR33702">
    <property type="entry name" value="BNAA09G40010D PROTEIN"/>
    <property type="match status" value="1"/>
</dbReference>
<comment type="caution">
    <text evidence="2">The sequence shown here is derived from an EMBL/GenBank/DDBJ whole genome shotgun (WGS) entry which is preliminary data.</text>
</comment>
<accession>A0AAP0BMJ8</accession>
<evidence type="ECO:0000313" key="2">
    <source>
        <dbReference type="EMBL" id="KAK8944505.1"/>
    </source>
</evidence>
<proteinExistence type="predicted"/>
<dbReference type="EMBL" id="JBBWWQ010000006">
    <property type="protein sequence ID" value="KAK8944505.1"/>
    <property type="molecule type" value="Genomic_DNA"/>
</dbReference>
<gene>
    <name evidence="2" type="ORF">KSP39_PZI008397</name>
</gene>
<organism evidence="2 3">
    <name type="scientific">Platanthera zijinensis</name>
    <dbReference type="NCBI Taxonomy" id="2320716"/>
    <lineage>
        <taxon>Eukaryota</taxon>
        <taxon>Viridiplantae</taxon>
        <taxon>Streptophyta</taxon>
        <taxon>Embryophyta</taxon>
        <taxon>Tracheophyta</taxon>
        <taxon>Spermatophyta</taxon>
        <taxon>Magnoliopsida</taxon>
        <taxon>Liliopsida</taxon>
        <taxon>Asparagales</taxon>
        <taxon>Orchidaceae</taxon>
        <taxon>Orchidoideae</taxon>
        <taxon>Orchideae</taxon>
        <taxon>Orchidinae</taxon>
        <taxon>Platanthera</taxon>
    </lineage>
</organism>
<name>A0AAP0BMJ8_9ASPA</name>
<protein>
    <submittedName>
        <fullName evidence="2">Uncharacterized protein</fullName>
    </submittedName>
</protein>
<evidence type="ECO:0000313" key="3">
    <source>
        <dbReference type="Proteomes" id="UP001418222"/>
    </source>
</evidence>
<sequence length="175" mass="19225">MGRRSAEHLNSPHSKPEGDTAASSFLIMSIQLSRASPMEAFRSLQSYWRRRSYQKINSSPATHNKSVVSLGGGGKRWRPRSVKVRPVIKLKAHMRVPTPRKVMARLRDAYMDAMLLLSGGGGGGVATNKSGGGGGGGGQIWDRRIPRERRPTSLRGGDFEKKIMLHLYSSVIATR</sequence>
<feature type="region of interest" description="Disordered" evidence="1">
    <location>
        <begin position="58"/>
        <end position="77"/>
    </location>
</feature>
<keyword evidence="3" id="KW-1185">Reference proteome</keyword>
<feature type="compositionally biased region" description="Polar residues" evidence="1">
    <location>
        <begin position="58"/>
        <end position="67"/>
    </location>
</feature>
<dbReference type="PANTHER" id="PTHR33702:SF25">
    <property type="entry name" value="OS05G0575200 PROTEIN"/>
    <property type="match status" value="1"/>
</dbReference>
<dbReference type="AlphaFoldDB" id="A0AAP0BMJ8"/>